<dbReference type="STRING" id="1796497.GCE9029_02253"/>
<dbReference type="AlphaFoldDB" id="A0A128F396"/>
<reference evidence="2" key="1">
    <citation type="submission" date="2016-02" db="EMBL/GenBank/DDBJ databases">
        <authorList>
            <person name="Rodrigo-Torres Lidia"/>
            <person name="Arahal R.David."/>
        </authorList>
    </citation>
    <scope>NUCLEOTIDE SEQUENCE [LARGE SCALE GENOMIC DNA]</scope>
    <source>
        <strain evidence="2">CECT 9029</strain>
    </source>
</reference>
<dbReference type="OrthoDB" id="192696at2"/>
<keyword evidence="1" id="KW-0378">Hydrolase</keyword>
<dbReference type="GO" id="GO:0016787">
    <property type="term" value="F:hydrolase activity"/>
    <property type="evidence" value="ECO:0007669"/>
    <property type="project" value="UniProtKB-KW"/>
</dbReference>
<accession>A0A128F396</accession>
<dbReference type="Proteomes" id="UP000071641">
    <property type="component" value="Unassembled WGS sequence"/>
</dbReference>
<protein>
    <submittedName>
        <fullName evidence="1">Alpha/beta hydrolase family protein</fullName>
    </submittedName>
</protein>
<dbReference type="EMBL" id="FIZX01000002">
    <property type="protein sequence ID" value="CZF80884.1"/>
    <property type="molecule type" value="Genomic_DNA"/>
</dbReference>
<name>A0A128F396_9GAMM</name>
<dbReference type="SUPFAM" id="SSF53474">
    <property type="entry name" value="alpha/beta-Hydrolases"/>
    <property type="match status" value="1"/>
</dbReference>
<dbReference type="InterPro" id="IPR029058">
    <property type="entry name" value="AB_hydrolase_fold"/>
</dbReference>
<evidence type="ECO:0000313" key="1">
    <source>
        <dbReference type="EMBL" id="CZF80884.1"/>
    </source>
</evidence>
<proteinExistence type="predicted"/>
<keyword evidence="2" id="KW-1185">Reference proteome</keyword>
<gene>
    <name evidence="1" type="ORF">GCE9029_02253</name>
</gene>
<dbReference type="Gene3D" id="3.40.50.1820">
    <property type="entry name" value="alpha/beta hydrolase"/>
    <property type="match status" value="1"/>
</dbReference>
<evidence type="ECO:0000313" key="2">
    <source>
        <dbReference type="Proteomes" id="UP000071641"/>
    </source>
</evidence>
<organism evidence="1 2">
    <name type="scientific">Grimontia celer</name>
    <dbReference type="NCBI Taxonomy" id="1796497"/>
    <lineage>
        <taxon>Bacteria</taxon>
        <taxon>Pseudomonadati</taxon>
        <taxon>Pseudomonadota</taxon>
        <taxon>Gammaproteobacteria</taxon>
        <taxon>Vibrionales</taxon>
        <taxon>Vibrionaceae</taxon>
        <taxon>Grimontia</taxon>
    </lineage>
</organism>
<sequence>MRGKMSIFIAIVAIVIVGVAFSVYQLSKQQNDITLEKGLNVSTFGVEDPKGQTSLTAKLWRLPESGEASKGVILISHGFSANADSLQRYAANLAQAGYVVAAVSHQDLKGLRSGQLSNDPMVARQRHLKLLLENLYLNDANLKQLPVGILGYSLGGYAALTSTHFRALLDKQENYCSSLSPGDNVLICNPRFSQRISALSAEPELTPTPSIPAKAIALFAPAYTELINLDKPADAPAIFLANGVKDEFISVGQMDDLARQHSYVKEHQELMEAGHYAYLPTCSWPFNYFIESCRDPIPIDRAKFQNTLIKNVINFFDDNLAIK</sequence>